<feature type="region of interest" description="Disordered" evidence="1">
    <location>
        <begin position="89"/>
        <end position="114"/>
    </location>
</feature>
<evidence type="ECO:0000313" key="3">
    <source>
        <dbReference type="Proteomes" id="UP000612585"/>
    </source>
</evidence>
<feature type="compositionally biased region" description="Acidic residues" evidence="1">
    <location>
        <begin position="94"/>
        <end position="114"/>
    </location>
</feature>
<sequence length="114" mass="11951">MTPCTVTTGFFVLRRCGRPPVAGCPSCGRPICAIHVAEQGLCPDCAAQRGFFGNPQAGSSHHRRGFRSASAGDFGDASMFTILNSFDRAPFDPDSGDETDYDADGGGDDSLVDS</sequence>
<proteinExistence type="predicted"/>
<gene>
    <name evidence="2" type="ORF">Vau01_032260</name>
</gene>
<name>A0A8J3Z5K1_9ACTN</name>
<evidence type="ECO:0000256" key="1">
    <source>
        <dbReference type="SAM" id="MobiDB-lite"/>
    </source>
</evidence>
<dbReference type="EMBL" id="BOPG01000021">
    <property type="protein sequence ID" value="GIJ55710.1"/>
    <property type="molecule type" value="Genomic_DNA"/>
</dbReference>
<dbReference type="AlphaFoldDB" id="A0A8J3Z5K1"/>
<accession>A0A8J3Z5K1</accession>
<evidence type="ECO:0000313" key="2">
    <source>
        <dbReference type="EMBL" id="GIJ55710.1"/>
    </source>
</evidence>
<protein>
    <submittedName>
        <fullName evidence="2">Uncharacterized protein</fullName>
    </submittedName>
</protein>
<keyword evidence="3" id="KW-1185">Reference proteome</keyword>
<organism evidence="2 3">
    <name type="scientific">Virgisporangium aurantiacum</name>
    <dbReference type="NCBI Taxonomy" id="175570"/>
    <lineage>
        <taxon>Bacteria</taxon>
        <taxon>Bacillati</taxon>
        <taxon>Actinomycetota</taxon>
        <taxon>Actinomycetes</taxon>
        <taxon>Micromonosporales</taxon>
        <taxon>Micromonosporaceae</taxon>
        <taxon>Virgisporangium</taxon>
    </lineage>
</organism>
<dbReference type="Proteomes" id="UP000612585">
    <property type="component" value="Unassembled WGS sequence"/>
</dbReference>
<comment type="caution">
    <text evidence="2">The sequence shown here is derived from an EMBL/GenBank/DDBJ whole genome shotgun (WGS) entry which is preliminary data.</text>
</comment>
<dbReference type="RefSeq" id="WP_203992919.1">
    <property type="nucleotide sequence ID" value="NZ_BOPG01000021.1"/>
</dbReference>
<reference evidence="2" key="1">
    <citation type="submission" date="2021-01" db="EMBL/GenBank/DDBJ databases">
        <title>Whole genome shotgun sequence of Virgisporangium aurantiacum NBRC 16421.</title>
        <authorList>
            <person name="Komaki H."/>
            <person name="Tamura T."/>
        </authorList>
    </citation>
    <scope>NUCLEOTIDE SEQUENCE</scope>
    <source>
        <strain evidence="2">NBRC 16421</strain>
    </source>
</reference>